<dbReference type="Gene3D" id="3.30.450.40">
    <property type="match status" value="1"/>
</dbReference>
<feature type="domain" description="HTH iclR-type" evidence="8">
    <location>
        <begin position="20"/>
        <end position="81"/>
    </location>
</feature>
<dbReference type="InterPro" id="IPR005471">
    <property type="entry name" value="Tscrpt_reg_IclR_N"/>
</dbReference>
<dbReference type="FunFam" id="1.10.10.10:FF:000056">
    <property type="entry name" value="IclR family transcriptional regulator"/>
    <property type="match status" value="1"/>
</dbReference>
<accession>A0A402CCD4</accession>
<keyword evidence="4" id="KW-0804">Transcription</keyword>
<feature type="region of interest" description="Disordered" evidence="7">
    <location>
        <begin position="259"/>
        <end position="287"/>
    </location>
</feature>
<evidence type="ECO:0000313" key="11">
    <source>
        <dbReference type="Proteomes" id="UP000287519"/>
    </source>
</evidence>
<dbReference type="AlphaFoldDB" id="A0A402CCD4"/>
<dbReference type="GO" id="GO:0006071">
    <property type="term" value="P:glycerol metabolic process"/>
    <property type="evidence" value="ECO:0007669"/>
    <property type="project" value="UniProtKB-KW"/>
</dbReference>
<evidence type="ECO:0000259" key="8">
    <source>
        <dbReference type="PROSITE" id="PS51077"/>
    </source>
</evidence>
<dbReference type="EMBL" id="BHYM01000043">
    <property type="protein sequence ID" value="GCE41282.1"/>
    <property type="molecule type" value="Genomic_DNA"/>
</dbReference>
<dbReference type="PROSITE" id="PS51078">
    <property type="entry name" value="ICLR_ED"/>
    <property type="match status" value="1"/>
</dbReference>
<evidence type="ECO:0000256" key="4">
    <source>
        <dbReference type="ARBA" id="ARBA00023163"/>
    </source>
</evidence>
<dbReference type="SUPFAM" id="SSF46785">
    <property type="entry name" value="Winged helix' DNA-binding domain"/>
    <property type="match status" value="1"/>
</dbReference>
<evidence type="ECO:0000313" key="10">
    <source>
        <dbReference type="EMBL" id="GCE41282.1"/>
    </source>
</evidence>
<dbReference type="PANTHER" id="PTHR30136:SF24">
    <property type="entry name" value="HTH-TYPE TRANSCRIPTIONAL REPRESSOR ALLR"/>
    <property type="match status" value="1"/>
</dbReference>
<dbReference type="InterPro" id="IPR050707">
    <property type="entry name" value="HTH_MetabolicPath_Reg"/>
</dbReference>
<evidence type="ECO:0000259" key="9">
    <source>
        <dbReference type="PROSITE" id="PS51078"/>
    </source>
</evidence>
<keyword evidence="11" id="KW-1185">Reference proteome</keyword>
<evidence type="ECO:0000256" key="1">
    <source>
        <dbReference type="ARBA" id="ARBA00022798"/>
    </source>
</evidence>
<keyword evidence="2" id="KW-0805">Transcription regulation</keyword>
<protein>
    <recommendedName>
        <fullName evidence="6">Glycerol operon regulatory protein</fullName>
    </recommendedName>
</protein>
<dbReference type="InterPro" id="IPR029016">
    <property type="entry name" value="GAF-like_dom_sf"/>
</dbReference>
<dbReference type="InterPro" id="IPR014757">
    <property type="entry name" value="Tscrpt_reg_IclR_C"/>
</dbReference>
<reference evidence="10 11" key="1">
    <citation type="submission" date="2018-11" db="EMBL/GenBank/DDBJ databases">
        <title>Microbial catabolism of amino acid.</title>
        <authorList>
            <person name="Hibi M."/>
            <person name="Ogawa J."/>
        </authorList>
    </citation>
    <scope>NUCLEOTIDE SEQUENCE [LARGE SCALE GENOMIC DNA]</scope>
    <source>
        <strain evidence="10 11">C31-06</strain>
    </source>
</reference>
<dbReference type="Proteomes" id="UP000287519">
    <property type="component" value="Unassembled WGS sequence"/>
</dbReference>
<dbReference type="PANTHER" id="PTHR30136">
    <property type="entry name" value="HELIX-TURN-HELIX TRANSCRIPTIONAL REGULATOR, ICLR FAMILY"/>
    <property type="match status" value="1"/>
</dbReference>
<dbReference type="SUPFAM" id="SSF55781">
    <property type="entry name" value="GAF domain-like"/>
    <property type="match status" value="1"/>
</dbReference>
<evidence type="ECO:0000256" key="5">
    <source>
        <dbReference type="ARBA" id="ARBA00058938"/>
    </source>
</evidence>
<organism evidence="10 11">
    <name type="scientific">Rhodococcus wratislaviensis</name>
    <name type="common">Tsukamurella wratislaviensis</name>
    <dbReference type="NCBI Taxonomy" id="44752"/>
    <lineage>
        <taxon>Bacteria</taxon>
        <taxon>Bacillati</taxon>
        <taxon>Actinomycetota</taxon>
        <taxon>Actinomycetes</taxon>
        <taxon>Mycobacteriales</taxon>
        <taxon>Nocardiaceae</taxon>
        <taxon>Rhodococcus</taxon>
    </lineage>
</organism>
<evidence type="ECO:0000256" key="7">
    <source>
        <dbReference type="SAM" id="MobiDB-lite"/>
    </source>
</evidence>
<dbReference type="Pfam" id="PF09339">
    <property type="entry name" value="HTH_IclR"/>
    <property type="match status" value="1"/>
</dbReference>
<dbReference type="GO" id="GO:0045892">
    <property type="term" value="P:negative regulation of DNA-templated transcription"/>
    <property type="evidence" value="ECO:0007669"/>
    <property type="project" value="TreeGrafter"/>
</dbReference>
<dbReference type="InterPro" id="IPR036388">
    <property type="entry name" value="WH-like_DNA-bd_sf"/>
</dbReference>
<dbReference type="GO" id="GO:0003700">
    <property type="term" value="F:DNA-binding transcription factor activity"/>
    <property type="evidence" value="ECO:0007669"/>
    <property type="project" value="TreeGrafter"/>
</dbReference>
<keyword evidence="3" id="KW-0238">DNA-binding</keyword>
<evidence type="ECO:0000256" key="2">
    <source>
        <dbReference type="ARBA" id="ARBA00023015"/>
    </source>
</evidence>
<name>A0A402CCD4_RHOWR</name>
<evidence type="ECO:0000256" key="6">
    <source>
        <dbReference type="ARBA" id="ARBA00070406"/>
    </source>
</evidence>
<feature type="domain" description="IclR-ED" evidence="9">
    <location>
        <begin position="82"/>
        <end position="261"/>
    </location>
</feature>
<dbReference type="InterPro" id="IPR036390">
    <property type="entry name" value="WH_DNA-bd_sf"/>
</dbReference>
<keyword evidence="1" id="KW-0319">Glycerol metabolism</keyword>
<evidence type="ECO:0000256" key="3">
    <source>
        <dbReference type="ARBA" id="ARBA00023125"/>
    </source>
</evidence>
<gene>
    <name evidence="10" type="ORF">Rhow_004941</name>
</gene>
<comment type="function">
    <text evidence="5">May be an activator protein for the gylABX operon.</text>
</comment>
<dbReference type="Pfam" id="PF01614">
    <property type="entry name" value="IclR_C"/>
    <property type="match status" value="1"/>
</dbReference>
<dbReference type="GO" id="GO:0003677">
    <property type="term" value="F:DNA binding"/>
    <property type="evidence" value="ECO:0007669"/>
    <property type="project" value="UniProtKB-KW"/>
</dbReference>
<proteinExistence type="predicted"/>
<dbReference type="PROSITE" id="PS51077">
    <property type="entry name" value="HTH_ICLR"/>
    <property type="match status" value="1"/>
</dbReference>
<comment type="caution">
    <text evidence="10">The sequence shown here is derived from an EMBL/GenBank/DDBJ whole genome shotgun (WGS) entry which is preliminary data.</text>
</comment>
<sequence>MGIHPGPTHPAMTSTVEHTGPVTVRALRLLEAFTPDKPELSLSDLARRAGLPVSTTHRLAADLLDWGALERDDRGRYHIGLRLWEIASLAPRGLVLRELALPVMEDLAQITHENVQLGVRDGHELVFVERIRSKDSVPLLTRVGGRFALPATGLGLALLAYAPVTVQEEICALPLERFTEHTITDPAHLRRVLAEIRRTGIAVSDRQISLDTLSVAAPVFDKTNTVRAAISVVVDARTARPRTLTPLLQAAALSIGRALSPTPRPIHPRTERISPDPTGPGNTDAFG</sequence>
<dbReference type="SMART" id="SM00346">
    <property type="entry name" value="HTH_ICLR"/>
    <property type="match status" value="1"/>
</dbReference>
<dbReference type="Gene3D" id="1.10.10.10">
    <property type="entry name" value="Winged helix-like DNA-binding domain superfamily/Winged helix DNA-binding domain"/>
    <property type="match status" value="1"/>
</dbReference>